<dbReference type="AlphaFoldDB" id="A0AA39JLX7"/>
<sequence>MTADVPLGFCNTVATHIHGTVNNMVHRSSPRPQYVCNMKIKAKKSQYRSQNCIGHTTKRARICQNESALRKLRTLPFDAPGVPSGTSDFQMNSLSQKEPEEEEEGEKLRHLIREVEKKLKEHEEITKVHLSNLGTALVRAQGRTLELEAMLELSWAEIADFQEAELDVIDVGPISALYVTYTSPATVVIGIGRLFLSYPDPTLLEIQISYMRRFVQVDTVNCLIPSDMHMPSPFILEQLHESCHVSGIWIGSEEPHTSGASLTGVFDDDDDECPDELKALGCPIQD</sequence>
<comment type="caution">
    <text evidence="2">The sequence shown here is derived from an EMBL/GenBank/DDBJ whole genome shotgun (WGS) entry which is preliminary data.</text>
</comment>
<evidence type="ECO:0000313" key="2">
    <source>
        <dbReference type="EMBL" id="KAK0445073.1"/>
    </source>
</evidence>
<gene>
    <name evidence="2" type="ORF">EV421DRAFT_1734787</name>
</gene>
<feature type="region of interest" description="Disordered" evidence="1">
    <location>
        <begin position="76"/>
        <end position="105"/>
    </location>
</feature>
<proteinExistence type="predicted"/>
<keyword evidence="3" id="KW-1185">Reference proteome</keyword>
<dbReference type="EMBL" id="JAUEPT010000017">
    <property type="protein sequence ID" value="KAK0445073.1"/>
    <property type="molecule type" value="Genomic_DNA"/>
</dbReference>
<accession>A0AA39JLX7</accession>
<protein>
    <submittedName>
        <fullName evidence="2">Uncharacterized protein</fullName>
    </submittedName>
</protein>
<evidence type="ECO:0000313" key="3">
    <source>
        <dbReference type="Proteomes" id="UP001175226"/>
    </source>
</evidence>
<feature type="compositionally biased region" description="Polar residues" evidence="1">
    <location>
        <begin position="84"/>
        <end position="96"/>
    </location>
</feature>
<dbReference type="Proteomes" id="UP001175226">
    <property type="component" value="Unassembled WGS sequence"/>
</dbReference>
<evidence type="ECO:0000256" key="1">
    <source>
        <dbReference type="SAM" id="MobiDB-lite"/>
    </source>
</evidence>
<reference evidence="2" key="1">
    <citation type="submission" date="2023-06" db="EMBL/GenBank/DDBJ databases">
        <authorList>
            <consortium name="Lawrence Berkeley National Laboratory"/>
            <person name="Ahrendt S."/>
            <person name="Sahu N."/>
            <person name="Indic B."/>
            <person name="Wong-Bajracharya J."/>
            <person name="Merenyi Z."/>
            <person name="Ke H.-M."/>
            <person name="Monk M."/>
            <person name="Kocsube S."/>
            <person name="Drula E."/>
            <person name="Lipzen A."/>
            <person name="Balint B."/>
            <person name="Henrissat B."/>
            <person name="Andreopoulos B."/>
            <person name="Martin F.M."/>
            <person name="Harder C.B."/>
            <person name="Rigling D."/>
            <person name="Ford K.L."/>
            <person name="Foster G.D."/>
            <person name="Pangilinan J."/>
            <person name="Papanicolaou A."/>
            <person name="Barry K."/>
            <person name="LaButti K."/>
            <person name="Viragh M."/>
            <person name="Koriabine M."/>
            <person name="Yan M."/>
            <person name="Riley R."/>
            <person name="Champramary S."/>
            <person name="Plett K.L."/>
            <person name="Tsai I.J."/>
            <person name="Slot J."/>
            <person name="Sipos G."/>
            <person name="Plett J."/>
            <person name="Nagy L.G."/>
            <person name="Grigoriev I.V."/>
        </authorList>
    </citation>
    <scope>NUCLEOTIDE SEQUENCE</scope>
    <source>
        <strain evidence="2">FPL87.14</strain>
    </source>
</reference>
<name>A0AA39JLX7_9AGAR</name>
<organism evidence="2 3">
    <name type="scientific">Armillaria borealis</name>
    <dbReference type="NCBI Taxonomy" id="47425"/>
    <lineage>
        <taxon>Eukaryota</taxon>
        <taxon>Fungi</taxon>
        <taxon>Dikarya</taxon>
        <taxon>Basidiomycota</taxon>
        <taxon>Agaricomycotina</taxon>
        <taxon>Agaricomycetes</taxon>
        <taxon>Agaricomycetidae</taxon>
        <taxon>Agaricales</taxon>
        <taxon>Marasmiineae</taxon>
        <taxon>Physalacriaceae</taxon>
        <taxon>Armillaria</taxon>
    </lineage>
</organism>